<reference evidence="1" key="1">
    <citation type="submission" date="2024-06" db="EMBL/GenBank/DDBJ databases">
        <title>The Caenorhabditis elegans bacterial microbiome influences microsporidia infection through nutrient limitation and inhibiting parasite invasion.</title>
        <authorList>
            <person name="Tamim El Jarkass H."/>
            <person name="Castelblanco S."/>
            <person name="Kaur M."/>
            <person name="Wan Y.C."/>
            <person name="Ellis A.E."/>
            <person name="Sheldon R.D."/>
            <person name="Lien E.C."/>
            <person name="Burton N.O."/>
            <person name="Wright G.D."/>
            <person name="Reinke A.W."/>
        </authorList>
    </citation>
    <scope>NUCLEOTIDE SEQUENCE</scope>
    <source>
        <strain evidence="1">MYb327</strain>
    </source>
</reference>
<organism evidence="1">
    <name type="scientific">Pseudomonas sp. MYb327</name>
    <dbReference type="NCBI Taxonomy" id="2745230"/>
    <lineage>
        <taxon>Bacteria</taxon>
        <taxon>Pseudomonadati</taxon>
        <taxon>Pseudomonadota</taxon>
        <taxon>Gammaproteobacteria</taxon>
        <taxon>Pseudomonadales</taxon>
        <taxon>Pseudomonadaceae</taxon>
        <taxon>Pseudomonas</taxon>
    </lineage>
</organism>
<dbReference type="RefSeq" id="WP_339556379.1">
    <property type="nucleotide sequence ID" value="NZ_CP159258.1"/>
</dbReference>
<evidence type="ECO:0000313" key="1">
    <source>
        <dbReference type="EMBL" id="XCG76854.1"/>
    </source>
</evidence>
<dbReference type="EMBL" id="CP159258">
    <property type="protein sequence ID" value="XCG76854.1"/>
    <property type="molecule type" value="Genomic_DNA"/>
</dbReference>
<protein>
    <submittedName>
        <fullName evidence="1">HIT family protein</fullName>
    </submittedName>
</protein>
<proteinExistence type="predicted"/>
<dbReference type="Gene3D" id="3.30.428.10">
    <property type="entry name" value="HIT-like"/>
    <property type="match status" value="1"/>
</dbReference>
<accession>A0AAU8E8Y3</accession>
<dbReference type="InterPro" id="IPR036265">
    <property type="entry name" value="HIT-like_sf"/>
</dbReference>
<name>A0AAU8E8Y3_9PSED</name>
<gene>
    <name evidence="1" type="ORF">ABVN21_12555</name>
</gene>
<dbReference type="AlphaFoldDB" id="A0AAU8E8Y3"/>
<sequence>MEIARQFIIHETAHWILNHHMSSKLPGYLVLGTRYNTRSLADLPDGALAEMGVLLAKVQKILQTEFQPKWLYISRFGHDPGFPIHFHFIPVYPWVEELFWKDERYRLLMNFGAGANAHSLTDGAEMTLFIWREFGESPEPPSIHGPSIEQVIDRLRLAFSPPLAVSRVAAMGARTPTIQ</sequence>
<dbReference type="SUPFAM" id="SSF54197">
    <property type="entry name" value="HIT-like"/>
    <property type="match status" value="1"/>
</dbReference>